<sequence length="196" mass="22221">MGYWELHTRMTTLEVACTFRRFDFSSCGMDQLLKLQTQQTQDLPQLSTLLLLMKIAAAGGAYLPGMLNLHFWDKQLTQSTPLASTPWRLSPETSADHRLEPRPRSTAARFRVKAWDGAPVVSCRHLNRGRQRLGSPKTSYESFSTLLTNLNHSREFTGKKRSRKTKWVSHKKEQSYPDGMAWGPLGGWRGGGEARA</sequence>
<proteinExistence type="predicted"/>
<feature type="compositionally biased region" description="Basic residues" evidence="1">
    <location>
        <begin position="159"/>
        <end position="169"/>
    </location>
</feature>
<comment type="caution">
    <text evidence="2">The sequence shown here is derived from an EMBL/GenBank/DDBJ whole genome shotgun (WGS) entry which is preliminary data.</text>
</comment>
<accession>A0ABQ9U4I6</accession>
<feature type="region of interest" description="Disordered" evidence="1">
    <location>
        <begin position="158"/>
        <end position="196"/>
    </location>
</feature>
<name>A0ABQ9U4I6_SAGOE</name>
<evidence type="ECO:0000313" key="3">
    <source>
        <dbReference type="Proteomes" id="UP001266305"/>
    </source>
</evidence>
<protein>
    <submittedName>
        <fullName evidence="2">Uncharacterized protein</fullName>
    </submittedName>
</protein>
<organism evidence="2 3">
    <name type="scientific">Saguinus oedipus</name>
    <name type="common">Cotton-top tamarin</name>
    <name type="synonym">Oedipomidas oedipus</name>
    <dbReference type="NCBI Taxonomy" id="9490"/>
    <lineage>
        <taxon>Eukaryota</taxon>
        <taxon>Metazoa</taxon>
        <taxon>Chordata</taxon>
        <taxon>Craniata</taxon>
        <taxon>Vertebrata</taxon>
        <taxon>Euteleostomi</taxon>
        <taxon>Mammalia</taxon>
        <taxon>Eutheria</taxon>
        <taxon>Euarchontoglires</taxon>
        <taxon>Primates</taxon>
        <taxon>Haplorrhini</taxon>
        <taxon>Platyrrhini</taxon>
        <taxon>Cebidae</taxon>
        <taxon>Callitrichinae</taxon>
        <taxon>Saguinus</taxon>
    </lineage>
</organism>
<feature type="compositionally biased region" description="Gly residues" evidence="1">
    <location>
        <begin position="184"/>
        <end position="196"/>
    </location>
</feature>
<reference evidence="2 3" key="1">
    <citation type="submission" date="2023-05" db="EMBL/GenBank/DDBJ databases">
        <title>B98-5 Cell Line De Novo Hybrid Assembly: An Optical Mapping Approach.</title>
        <authorList>
            <person name="Kananen K."/>
            <person name="Auerbach J.A."/>
            <person name="Kautto E."/>
            <person name="Blachly J.S."/>
        </authorList>
    </citation>
    <scope>NUCLEOTIDE SEQUENCE [LARGE SCALE GENOMIC DNA]</scope>
    <source>
        <strain evidence="2">B95-8</strain>
        <tissue evidence="2">Cell line</tissue>
    </source>
</reference>
<evidence type="ECO:0000313" key="2">
    <source>
        <dbReference type="EMBL" id="KAK2091675.1"/>
    </source>
</evidence>
<dbReference type="Proteomes" id="UP001266305">
    <property type="component" value="Unassembled WGS sequence"/>
</dbReference>
<keyword evidence="3" id="KW-1185">Reference proteome</keyword>
<dbReference type="EMBL" id="JASSZA010000016">
    <property type="protein sequence ID" value="KAK2091675.1"/>
    <property type="molecule type" value="Genomic_DNA"/>
</dbReference>
<gene>
    <name evidence="2" type="ORF">P7K49_030959</name>
</gene>
<feature type="compositionally biased region" description="Basic and acidic residues" evidence="1">
    <location>
        <begin position="94"/>
        <end position="103"/>
    </location>
</feature>
<feature type="region of interest" description="Disordered" evidence="1">
    <location>
        <begin position="83"/>
        <end position="103"/>
    </location>
</feature>
<evidence type="ECO:0000256" key="1">
    <source>
        <dbReference type="SAM" id="MobiDB-lite"/>
    </source>
</evidence>